<dbReference type="EMBL" id="JACPUR010000001">
    <property type="protein sequence ID" value="MBI3126038.1"/>
    <property type="molecule type" value="Genomic_DNA"/>
</dbReference>
<organism evidence="6 7">
    <name type="scientific">Tectimicrobiota bacterium</name>
    <dbReference type="NCBI Taxonomy" id="2528274"/>
    <lineage>
        <taxon>Bacteria</taxon>
        <taxon>Pseudomonadati</taxon>
        <taxon>Nitrospinota/Tectimicrobiota group</taxon>
        <taxon>Candidatus Tectimicrobiota</taxon>
    </lineage>
</organism>
<dbReference type="SUPFAM" id="SSF48230">
    <property type="entry name" value="Chondroitin AC/alginate lyase"/>
    <property type="match status" value="1"/>
</dbReference>
<dbReference type="AlphaFoldDB" id="A0A932HW10"/>
<dbReference type="Gene3D" id="1.50.10.100">
    <property type="entry name" value="Chondroitin AC/alginate lyase"/>
    <property type="match status" value="1"/>
</dbReference>
<evidence type="ECO:0000256" key="1">
    <source>
        <dbReference type="ARBA" id="ARBA00004418"/>
    </source>
</evidence>
<sequence length="638" mass="69398">MRRIFRGIAAAVGSPYHRREVGNYVRYVVRRGVLAGAAWQAIRGGVIPGGVAEPPGFPALSSLERAGACGVIDSSDRFHALGFLPIGNGGEDAQELPLIGKPPWEGWFDDPEDRLLAHRFGWVLPFLAAGASPGTVGRLLDLAGRWIEAFPSGDGAEGWDSYSVAERTVHWIFLLSAARVRGIDRASTLAAMVEESLRAHPGFLLHHLELRGASTNNHLINDARALYLAGLYLGEGRFGDVGREILRYGAREMFAPSGFLREGSTHYHVLLCRSFLEVLWAARASGDHELFEGLRGRVEGMTRCTGFLWAGVDLPLIGDVSPDFPPAFHAGVPALGAELLGLESIEGPASPGWHSLFPEGRARERMADEEDCPSPKAGPIQAFSDAGYYRLAWKKWRLFLYANPLGLVPPWSHGHADLLGFLLYWEGTPLLVDPGRATYIDGPIGRYGRSARAHNGLMVDGLEPSVVHAHNGYTPTLLPGYYDHPASVLPEEKEDGVRVVVRCPGFGRLAPGLSVTRVLGLSGAGLRVEDEITGSGCHLVERFFHFHPAVEVSRDGGGVLRCAVPGGGAFRLREEEADSGAVDTRKEGSFSLHRGEAGHSPMGWFSPRYGELQSSWTVAWRGRLSLPDRRRFVLEKIG</sequence>
<proteinExistence type="predicted"/>
<evidence type="ECO:0000256" key="3">
    <source>
        <dbReference type="ARBA" id="ARBA00022764"/>
    </source>
</evidence>
<evidence type="ECO:0000256" key="2">
    <source>
        <dbReference type="ARBA" id="ARBA00022729"/>
    </source>
</evidence>
<dbReference type="InterPro" id="IPR012480">
    <property type="entry name" value="Hepar_II_III_C"/>
</dbReference>
<evidence type="ECO:0000256" key="4">
    <source>
        <dbReference type="ARBA" id="ARBA00023239"/>
    </source>
</evidence>
<dbReference type="Proteomes" id="UP000782312">
    <property type="component" value="Unassembled WGS sequence"/>
</dbReference>
<dbReference type="PANTHER" id="PTHR39210">
    <property type="entry name" value="HEPARIN-SULFATE LYASE"/>
    <property type="match status" value="1"/>
</dbReference>
<dbReference type="Pfam" id="PF07940">
    <property type="entry name" value="Hepar_II_III_C"/>
    <property type="match status" value="1"/>
</dbReference>
<keyword evidence="3" id="KW-0574">Periplasm</keyword>
<accession>A0A932HW10</accession>
<evidence type="ECO:0000259" key="5">
    <source>
        <dbReference type="Pfam" id="PF07940"/>
    </source>
</evidence>
<gene>
    <name evidence="6" type="ORF">HYZ11_00350</name>
</gene>
<keyword evidence="2" id="KW-0732">Signal</keyword>
<reference evidence="6" key="1">
    <citation type="submission" date="2020-07" db="EMBL/GenBank/DDBJ databases">
        <title>Huge and variable diversity of episymbiotic CPR bacteria and DPANN archaea in groundwater ecosystems.</title>
        <authorList>
            <person name="He C.Y."/>
            <person name="Keren R."/>
            <person name="Whittaker M."/>
            <person name="Farag I.F."/>
            <person name="Doudna J."/>
            <person name="Cate J.H.D."/>
            <person name="Banfield J.F."/>
        </authorList>
    </citation>
    <scope>NUCLEOTIDE SEQUENCE</scope>
    <source>
        <strain evidence="6">NC_groundwater_763_Ag_S-0.2um_68_21</strain>
    </source>
</reference>
<dbReference type="Gene3D" id="2.70.98.70">
    <property type="match status" value="1"/>
</dbReference>
<comment type="caution">
    <text evidence="6">The sequence shown here is derived from an EMBL/GenBank/DDBJ whole genome shotgun (WGS) entry which is preliminary data.</text>
</comment>
<keyword evidence="4 6" id="KW-0456">Lyase</keyword>
<dbReference type="GO" id="GO:0016829">
    <property type="term" value="F:lyase activity"/>
    <property type="evidence" value="ECO:0007669"/>
    <property type="project" value="UniProtKB-KW"/>
</dbReference>
<evidence type="ECO:0000313" key="7">
    <source>
        <dbReference type="Proteomes" id="UP000782312"/>
    </source>
</evidence>
<evidence type="ECO:0000313" key="6">
    <source>
        <dbReference type="EMBL" id="MBI3126038.1"/>
    </source>
</evidence>
<feature type="domain" description="Heparinase II/III-like C-terminal" evidence="5">
    <location>
        <begin position="378"/>
        <end position="613"/>
    </location>
</feature>
<comment type="subcellular location">
    <subcellularLocation>
        <location evidence="1">Periplasm</location>
    </subcellularLocation>
</comment>
<name>A0A932HW10_UNCTE</name>
<dbReference type="InterPro" id="IPR008929">
    <property type="entry name" value="Chondroitin_lyas"/>
</dbReference>
<dbReference type="GO" id="GO:0042597">
    <property type="term" value="C:periplasmic space"/>
    <property type="evidence" value="ECO:0007669"/>
    <property type="project" value="UniProtKB-SubCell"/>
</dbReference>
<dbReference type="PANTHER" id="PTHR39210:SF1">
    <property type="entry name" value="HEPARIN-SULFATE LYASE"/>
    <property type="match status" value="1"/>
</dbReference>
<protein>
    <submittedName>
        <fullName evidence="6">Alginate lyase family protein</fullName>
    </submittedName>
</protein>